<dbReference type="Gene3D" id="1.20.1070.10">
    <property type="entry name" value="Rhodopsin 7-helix transmembrane proteins"/>
    <property type="match status" value="1"/>
</dbReference>
<evidence type="ECO:0000256" key="5">
    <source>
        <dbReference type="SAM" id="MobiDB-lite"/>
    </source>
</evidence>
<name>A0A0R3X9W0_HYDTA</name>
<dbReference type="Proteomes" id="UP000274429">
    <property type="component" value="Unassembled WGS sequence"/>
</dbReference>
<dbReference type="Pfam" id="PF01825">
    <property type="entry name" value="GPS"/>
    <property type="match status" value="1"/>
</dbReference>
<evidence type="ECO:0000313" key="9">
    <source>
        <dbReference type="WBParaSite" id="TTAC_0001033501-mRNA-1"/>
    </source>
</evidence>
<reference evidence="9" key="1">
    <citation type="submission" date="2017-02" db="UniProtKB">
        <authorList>
            <consortium name="WormBaseParasite"/>
        </authorList>
    </citation>
    <scope>IDENTIFICATION</scope>
</reference>
<feature type="transmembrane region" description="Helical" evidence="6">
    <location>
        <begin position="648"/>
        <end position="669"/>
    </location>
</feature>
<keyword evidence="3 6" id="KW-1133">Transmembrane helix</keyword>
<feature type="transmembrane region" description="Helical" evidence="6">
    <location>
        <begin position="542"/>
        <end position="564"/>
    </location>
</feature>
<feature type="transmembrane region" description="Helical" evidence="6">
    <location>
        <begin position="619"/>
        <end position="636"/>
    </location>
</feature>
<reference evidence="7 8" key="2">
    <citation type="submission" date="2018-11" db="EMBL/GenBank/DDBJ databases">
        <authorList>
            <consortium name="Pathogen Informatics"/>
        </authorList>
    </citation>
    <scope>NUCLEOTIDE SEQUENCE [LARGE SCALE GENOMIC DNA]</scope>
</reference>
<dbReference type="AlphaFoldDB" id="A0A0R3X9W0"/>
<feature type="transmembrane region" description="Helical" evidence="6">
    <location>
        <begin position="730"/>
        <end position="750"/>
    </location>
</feature>
<proteinExistence type="predicted"/>
<feature type="transmembrane region" description="Helical" evidence="6">
    <location>
        <begin position="756"/>
        <end position="777"/>
    </location>
</feature>
<organism evidence="9">
    <name type="scientific">Hydatigena taeniaeformis</name>
    <name type="common">Feline tapeworm</name>
    <name type="synonym">Taenia taeniaeformis</name>
    <dbReference type="NCBI Taxonomy" id="6205"/>
    <lineage>
        <taxon>Eukaryota</taxon>
        <taxon>Metazoa</taxon>
        <taxon>Spiralia</taxon>
        <taxon>Lophotrochozoa</taxon>
        <taxon>Platyhelminthes</taxon>
        <taxon>Cestoda</taxon>
        <taxon>Eucestoda</taxon>
        <taxon>Cyclophyllidea</taxon>
        <taxon>Taeniidae</taxon>
        <taxon>Hydatigera</taxon>
    </lineage>
</organism>
<evidence type="ECO:0000313" key="7">
    <source>
        <dbReference type="EMBL" id="VDM35300.1"/>
    </source>
</evidence>
<dbReference type="GO" id="GO:0004930">
    <property type="term" value="F:G protein-coupled receptor activity"/>
    <property type="evidence" value="ECO:0007669"/>
    <property type="project" value="InterPro"/>
</dbReference>
<dbReference type="SMART" id="SM00303">
    <property type="entry name" value="GPS"/>
    <property type="match status" value="1"/>
</dbReference>
<dbReference type="InterPro" id="IPR000832">
    <property type="entry name" value="GPCR_2_secretin-like"/>
</dbReference>
<dbReference type="InterPro" id="IPR000203">
    <property type="entry name" value="GPS"/>
</dbReference>
<dbReference type="EMBL" id="UYWX01021546">
    <property type="protein sequence ID" value="VDM35300.1"/>
    <property type="molecule type" value="Genomic_DNA"/>
</dbReference>
<dbReference type="OrthoDB" id="10034530at2759"/>
<gene>
    <name evidence="7" type="ORF">TTAC_LOCUS10320</name>
</gene>
<dbReference type="InterPro" id="IPR046338">
    <property type="entry name" value="GAIN_dom_sf"/>
</dbReference>
<keyword evidence="4 6" id="KW-0472">Membrane</keyword>
<accession>A0A0R3X9W0</accession>
<comment type="subcellular location">
    <subcellularLocation>
        <location evidence="1">Membrane</location>
        <topology evidence="1">Multi-pass membrane protein</topology>
    </subcellularLocation>
</comment>
<feature type="region of interest" description="Disordered" evidence="5">
    <location>
        <begin position="805"/>
        <end position="850"/>
    </location>
</feature>
<dbReference type="STRING" id="6205.A0A0R3X9W0"/>
<evidence type="ECO:0000256" key="1">
    <source>
        <dbReference type="ARBA" id="ARBA00004141"/>
    </source>
</evidence>
<evidence type="ECO:0000313" key="8">
    <source>
        <dbReference type="Proteomes" id="UP000274429"/>
    </source>
</evidence>
<feature type="transmembrane region" description="Helical" evidence="6">
    <location>
        <begin position="681"/>
        <end position="709"/>
    </location>
</feature>
<feature type="transmembrane region" description="Helical" evidence="6">
    <location>
        <begin position="580"/>
        <end position="599"/>
    </location>
</feature>
<dbReference type="WBParaSite" id="TTAC_0001033501-mRNA-1">
    <property type="protein sequence ID" value="TTAC_0001033501-mRNA-1"/>
    <property type="gene ID" value="TTAC_0001033501"/>
</dbReference>
<sequence length="850" mass="92704">MILSTGPDVYQGLSIFIQFLRNSNVYHLLVRLVTPDSTYQVFATDFAESDEWVNVGIVVAGAKTSAGVCVEVYKNGHALMATSLPILRDFSNRYGANPSPGIYLGSAITTMSNMSTASIASGTISSLVFWSKRVASCSSPRSSYMTLRGNCFSNESLPEKTTCQDAPNCQLSQNGVCLDTTVENIYAMAKGAHLISSPKALLSLLEIVLAFLKNDTEKYYLEYEKRILWSSVVLFNRLSVVEEANAFEVESLRSKTDTILAFLLDYLEALFLTRFSKSWSELCGSFSSKPPEIVATLSTMIKVLLTDDRPVIESSLGRNYLAGYIELTIPSALNNDVPVKVINPSLIRQSGSTNLLGTLTVSVLSASTSAITLDVLSVPKEFELSENHSLSLGDGKRKSEVILALINSPIMTTSLVPTSEQQDESGAVFLYTLALIRPNEFSASAEARRSDALHWKARRVEEEGLGALEYAVKCVFWDDSDIGAEGWKAHYCDVAEAHLSYVVCRCNRTGSLAVAMEYTEDDKPFWRMAGSSSLQAYRTAKLAINLTGNLLSITALTALAAYLCRKNTLPELLDQTKIKLHFVASLLCYHISFVLFPLLEGSEMGCCAVGLLEHFFSSTSLAWQCCNNFYTFNALINGDTRARIKLSIFVGWVTNAVIVAVIGCATSASEYGLGLMCLPTAISGYIATAECGLFLLVSLISCIILLCNIDAPAYLNPRVIEALQNDMRTTTAASIYSALVYGLGIVFVFFNLPYSAFAFWILNSLTGCMVALLLGPLDKSNVVKKRKSSGALEVAKTSRSSVYAFDNSEDLPSPSGAANPEGIESYELHSPHSKVDDSIFADKRNNEYTK</sequence>
<evidence type="ECO:0000256" key="2">
    <source>
        <dbReference type="ARBA" id="ARBA00022692"/>
    </source>
</evidence>
<evidence type="ECO:0000256" key="3">
    <source>
        <dbReference type="ARBA" id="ARBA00022989"/>
    </source>
</evidence>
<keyword evidence="8" id="KW-1185">Reference proteome</keyword>
<evidence type="ECO:0000256" key="4">
    <source>
        <dbReference type="ARBA" id="ARBA00023136"/>
    </source>
</evidence>
<dbReference type="GO" id="GO:0005886">
    <property type="term" value="C:plasma membrane"/>
    <property type="evidence" value="ECO:0007669"/>
    <property type="project" value="TreeGrafter"/>
</dbReference>
<dbReference type="Pfam" id="PF00002">
    <property type="entry name" value="7tm_2"/>
    <property type="match status" value="1"/>
</dbReference>
<protein>
    <submittedName>
        <fullName evidence="9">GPS domain-containing protein</fullName>
    </submittedName>
</protein>
<dbReference type="PANTHER" id="PTHR12011:SF347">
    <property type="entry name" value="FI21270P1-RELATED"/>
    <property type="match status" value="1"/>
</dbReference>
<feature type="compositionally biased region" description="Basic and acidic residues" evidence="5">
    <location>
        <begin position="826"/>
        <end position="850"/>
    </location>
</feature>
<dbReference type="PANTHER" id="PTHR12011">
    <property type="entry name" value="ADHESION G-PROTEIN COUPLED RECEPTOR"/>
    <property type="match status" value="1"/>
</dbReference>
<dbReference type="Gene3D" id="2.60.220.50">
    <property type="match status" value="1"/>
</dbReference>
<evidence type="ECO:0000256" key="6">
    <source>
        <dbReference type="SAM" id="Phobius"/>
    </source>
</evidence>
<keyword evidence="2 6" id="KW-0812">Transmembrane</keyword>